<dbReference type="InterPro" id="IPR035979">
    <property type="entry name" value="RBD_domain_sf"/>
</dbReference>
<keyword evidence="1 2" id="KW-0694">RNA-binding</keyword>
<dbReference type="Gene3D" id="3.30.70.330">
    <property type="match status" value="2"/>
</dbReference>
<dbReference type="InterPro" id="IPR050374">
    <property type="entry name" value="RRT5_SRSF_SR"/>
</dbReference>
<gene>
    <name evidence="4" type="ORF">VNE69_08152</name>
</gene>
<evidence type="ECO:0000256" key="1">
    <source>
        <dbReference type="ARBA" id="ARBA00022884"/>
    </source>
</evidence>
<sequence>MRKTNNLAISNLTDKVSVKQIADAFSKYEFKITSINIKEVYRRDGGKKLVGNVEFKDTESIEEVVASEKISINNEEYPVYFAKGQSSKEKVIISDKKLYIKGLPKDLQESEIIDMLGKCKISTTNQGSHIVFAEFESSGEQQAALDKLENMEIKGRQVRARKALEKVFPPKGKFRREKGGDQ</sequence>
<dbReference type="GO" id="GO:0005634">
    <property type="term" value="C:nucleus"/>
    <property type="evidence" value="ECO:0007669"/>
    <property type="project" value="TreeGrafter"/>
</dbReference>
<dbReference type="SMART" id="SM00360">
    <property type="entry name" value="RRM"/>
    <property type="match status" value="1"/>
</dbReference>
<dbReference type="GO" id="GO:0005737">
    <property type="term" value="C:cytoplasm"/>
    <property type="evidence" value="ECO:0007669"/>
    <property type="project" value="TreeGrafter"/>
</dbReference>
<dbReference type="SUPFAM" id="SSF54928">
    <property type="entry name" value="RNA-binding domain, RBD"/>
    <property type="match status" value="1"/>
</dbReference>
<dbReference type="EMBL" id="CP142733">
    <property type="protein sequence ID" value="WUR04397.1"/>
    <property type="molecule type" value="Genomic_DNA"/>
</dbReference>
<dbReference type="PROSITE" id="PS50102">
    <property type="entry name" value="RRM"/>
    <property type="match status" value="1"/>
</dbReference>
<accession>A0AAX4JEX9</accession>
<name>A0AAX4JEX9_9MICR</name>
<dbReference type="PANTHER" id="PTHR23003">
    <property type="entry name" value="RNA RECOGNITION MOTIF RRM DOMAIN CONTAINING PROTEIN"/>
    <property type="match status" value="1"/>
</dbReference>
<reference evidence="4" key="1">
    <citation type="journal article" date="2024" name="BMC Genomics">
        <title>Functional annotation of a divergent genome using sequence and structure-based similarity.</title>
        <authorList>
            <person name="Svedberg D."/>
            <person name="Winiger R.R."/>
            <person name="Berg A."/>
            <person name="Sharma H."/>
            <person name="Tellgren-Roth C."/>
            <person name="Debrunner-Vossbrinck B.A."/>
            <person name="Vossbrinck C.R."/>
            <person name="Barandun J."/>
        </authorList>
    </citation>
    <scope>NUCLEOTIDE SEQUENCE</scope>
    <source>
        <strain evidence="4">Illinois isolate</strain>
    </source>
</reference>
<evidence type="ECO:0000256" key="2">
    <source>
        <dbReference type="PROSITE-ProRule" id="PRU00176"/>
    </source>
</evidence>
<evidence type="ECO:0000313" key="5">
    <source>
        <dbReference type="Proteomes" id="UP001334084"/>
    </source>
</evidence>
<dbReference type="GeneID" id="90542228"/>
<protein>
    <submittedName>
        <fullName evidence="4">RNA-binding protein</fullName>
    </submittedName>
</protein>
<dbReference type="Pfam" id="PF00076">
    <property type="entry name" value="RRM_1"/>
    <property type="match status" value="2"/>
</dbReference>
<dbReference type="CDD" id="cd00590">
    <property type="entry name" value="RRM_SF"/>
    <property type="match status" value="2"/>
</dbReference>
<feature type="domain" description="RRM" evidence="3">
    <location>
        <begin position="96"/>
        <end position="165"/>
    </location>
</feature>
<evidence type="ECO:0000259" key="3">
    <source>
        <dbReference type="PROSITE" id="PS50102"/>
    </source>
</evidence>
<proteinExistence type="predicted"/>
<dbReference type="RefSeq" id="XP_065330542.1">
    <property type="nucleotide sequence ID" value="XM_065474470.1"/>
</dbReference>
<dbReference type="AlphaFoldDB" id="A0AAX4JEX9"/>
<dbReference type="GO" id="GO:0003729">
    <property type="term" value="F:mRNA binding"/>
    <property type="evidence" value="ECO:0007669"/>
    <property type="project" value="TreeGrafter"/>
</dbReference>
<dbReference type="Proteomes" id="UP001334084">
    <property type="component" value="Chromosome 8"/>
</dbReference>
<dbReference type="InterPro" id="IPR000504">
    <property type="entry name" value="RRM_dom"/>
</dbReference>
<keyword evidence="5" id="KW-1185">Reference proteome</keyword>
<evidence type="ECO:0000313" key="4">
    <source>
        <dbReference type="EMBL" id="WUR04397.1"/>
    </source>
</evidence>
<organism evidence="4 5">
    <name type="scientific">Vairimorpha necatrix</name>
    <dbReference type="NCBI Taxonomy" id="6039"/>
    <lineage>
        <taxon>Eukaryota</taxon>
        <taxon>Fungi</taxon>
        <taxon>Fungi incertae sedis</taxon>
        <taxon>Microsporidia</taxon>
        <taxon>Nosematidae</taxon>
        <taxon>Vairimorpha</taxon>
    </lineage>
</organism>
<dbReference type="KEGG" id="vnx:VNE69_08152"/>
<dbReference type="InterPro" id="IPR012677">
    <property type="entry name" value="Nucleotide-bd_a/b_plait_sf"/>
</dbReference>